<keyword evidence="2" id="KW-1185">Reference proteome</keyword>
<protein>
    <submittedName>
        <fullName evidence="1">Uncharacterized protein</fullName>
    </submittedName>
</protein>
<evidence type="ECO:0000313" key="2">
    <source>
        <dbReference type="Proteomes" id="UP000887222"/>
    </source>
</evidence>
<sequence length="75" mass="8153">MAVHELLLVIETPAVESKGRCPREIVGKAASVVRSPDNKAILPKSFKQPSEYRVVHSSVRPESYYGVVSDSSRGG</sequence>
<organism evidence="1 2">
    <name type="scientific">Noviherbaspirillum aridicola</name>
    <dbReference type="NCBI Taxonomy" id="2849687"/>
    <lineage>
        <taxon>Bacteria</taxon>
        <taxon>Pseudomonadati</taxon>
        <taxon>Pseudomonadota</taxon>
        <taxon>Betaproteobacteria</taxon>
        <taxon>Burkholderiales</taxon>
        <taxon>Oxalobacteraceae</taxon>
        <taxon>Noviherbaspirillum</taxon>
    </lineage>
</organism>
<proteinExistence type="predicted"/>
<reference evidence="1 2" key="1">
    <citation type="journal article" date="2022" name="Int. J. Syst. Evol. Microbiol.">
        <title>Noviherbaspirillum aridicola sp. nov., isolated from an arid soil in Pakistan.</title>
        <authorList>
            <person name="Khan I.U."/>
            <person name="Saqib M."/>
            <person name="Amin A."/>
            <person name="Hussain F."/>
            <person name="Li L."/>
            <person name="Liu Y.H."/>
            <person name="Fang B.Z."/>
            <person name="Ahmed I."/>
            <person name="Li W.J."/>
        </authorList>
    </citation>
    <scope>NUCLEOTIDE SEQUENCE [LARGE SCALE GENOMIC DNA]</scope>
    <source>
        <strain evidence="1 2">NCCP-691</strain>
    </source>
</reference>
<dbReference type="EMBL" id="BPMK01000029">
    <property type="protein sequence ID" value="GIZ54129.1"/>
    <property type="molecule type" value="Genomic_DNA"/>
</dbReference>
<comment type="caution">
    <text evidence="1">The sequence shown here is derived from an EMBL/GenBank/DDBJ whole genome shotgun (WGS) entry which is preliminary data.</text>
</comment>
<evidence type="ECO:0000313" key="1">
    <source>
        <dbReference type="EMBL" id="GIZ54129.1"/>
    </source>
</evidence>
<gene>
    <name evidence="1" type="ORF">NCCP691_41430</name>
</gene>
<accession>A0ABQ4QAN0</accession>
<name>A0ABQ4QAN0_9BURK</name>
<dbReference type="Proteomes" id="UP000887222">
    <property type="component" value="Unassembled WGS sequence"/>
</dbReference>